<reference evidence="9 10" key="1">
    <citation type="submission" date="2023-06" db="EMBL/GenBank/DDBJ databases">
        <title>Rock-solubilizing bacteria, Microbacterium invictum, promotes re-establishment of vegetation in rocky wasteland by accelerating rock bio-weathering and reshaping soil bacterial community.</title>
        <authorList>
            <person name="Liu C."/>
        </authorList>
    </citation>
    <scope>NUCLEOTIDE SEQUENCE [LARGE SCALE GENOMIC DNA]</scope>
    <source>
        <strain evidence="9 10">X-18</strain>
    </source>
</reference>
<evidence type="ECO:0000313" key="9">
    <source>
        <dbReference type="EMBL" id="WQB70294.1"/>
    </source>
</evidence>
<evidence type="ECO:0000256" key="1">
    <source>
        <dbReference type="ARBA" id="ARBA00001933"/>
    </source>
</evidence>
<evidence type="ECO:0000256" key="5">
    <source>
        <dbReference type="HAMAP-Rule" id="MF_01513"/>
    </source>
</evidence>
<dbReference type="InterPro" id="IPR015422">
    <property type="entry name" value="PyrdxlP-dep_Trfase_small"/>
</dbReference>
<dbReference type="Gene3D" id="3.40.640.10">
    <property type="entry name" value="Type I PLP-dependent aspartate aminotransferase-like (Major domain)"/>
    <property type="match status" value="1"/>
</dbReference>
<dbReference type="NCBIfam" id="NF002878">
    <property type="entry name" value="PRK03321.1"/>
    <property type="match status" value="1"/>
</dbReference>
<gene>
    <name evidence="5" type="primary">pat</name>
    <name evidence="9" type="ORF">T9R20_16605</name>
</gene>
<dbReference type="EC" id="2.6.1.57" evidence="5"/>
<dbReference type="PROSITE" id="PS00599">
    <property type="entry name" value="AA_TRANSFER_CLASS_2"/>
    <property type="match status" value="1"/>
</dbReference>
<evidence type="ECO:0000256" key="4">
    <source>
        <dbReference type="ARBA" id="ARBA00022898"/>
    </source>
</evidence>
<dbReference type="Gene3D" id="3.90.1150.10">
    <property type="entry name" value="Aspartate Aminotransferase, domain 1"/>
    <property type="match status" value="1"/>
</dbReference>
<evidence type="ECO:0000256" key="6">
    <source>
        <dbReference type="RuleBase" id="RU003693"/>
    </source>
</evidence>
<feature type="domain" description="Aminotransferase class I/classII large" evidence="8">
    <location>
        <begin position="32"/>
        <end position="356"/>
    </location>
</feature>
<accession>A0ABZ0VAZ6</accession>
<dbReference type="InterPro" id="IPR050106">
    <property type="entry name" value="HistidinolP_aminotransfase"/>
</dbReference>
<dbReference type="PANTHER" id="PTHR43643">
    <property type="entry name" value="HISTIDINOL-PHOSPHATE AMINOTRANSFERASE 2"/>
    <property type="match status" value="1"/>
</dbReference>
<dbReference type="InterPro" id="IPR024892">
    <property type="entry name" value="ArAT"/>
</dbReference>
<evidence type="ECO:0000313" key="10">
    <source>
        <dbReference type="Proteomes" id="UP001324533"/>
    </source>
</evidence>
<dbReference type="SUPFAM" id="SSF53383">
    <property type="entry name" value="PLP-dependent transferases"/>
    <property type="match status" value="1"/>
</dbReference>
<dbReference type="Proteomes" id="UP001324533">
    <property type="component" value="Chromosome"/>
</dbReference>
<feature type="modified residue" description="N6-(pyridoxal phosphate)lysine" evidence="5">
    <location>
        <position position="229"/>
    </location>
</feature>
<protein>
    <recommendedName>
        <fullName evidence="5">Aromatic amino acid aminotransferase</fullName>
        <shortName evidence="5">ArAT</shortName>
        <ecNumber evidence="5">2.6.1.57</ecNumber>
    </recommendedName>
</protein>
<keyword evidence="2 5" id="KW-0032">Aminotransferase</keyword>
<evidence type="ECO:0000256" key="7">
    <source>
        <dbReference type="SAM" id="MobiDB-lite"/>
    </source>
</evidence>
<dbReference type="CDD" id="cd00609">
    <property type="entry name" value="AAT_like"/>
    <property type="match status" value="1"/>
</dbReference>
<evidence type="ECO:0000256" key="3">
    <source>
        <dbReference type="ARBA" id="ARBA00022679"/>
    </source>
</evidence>
<name>A0ABZ0VAZ6_9MICO</name>
<organism evidence="9 10">
    <name type="scientific">Microbacterium invictum</name>
    <dbReference type="NCBI Taxonomy" id="515415"/>
    <lineage>
        <taxon>Bacteria</taxon>
        <taxon>Bacillati</taxon>
        <taxon>Actinomycetota</taxon>
        <taxon>Actinomycetes</taxon>
        <taxon>Micrococcales</taxon>
        <taxon>Microbacteriaceae</taxon>
        <taxon>Microbacterium</taxon>
    </lineage>
</organism>
<evidence type="ECO:0000259" key="8">
    <source>
        <dbReference type="Pfam" id="PF00155"/>
    </source>
</evidence>
<dbReference type="Pfam" id="PF00155">
    <property type="entry name" value="Aminotran_1_2"/>
    <property type="match status" value="1"/>
</dbReference>
<dbReference type="InterPro" id="IPR015424">
    <property type="entry name" value="PyrdxlP-dep_Trfase"/>
</dbReference>
<feature type="region of interest" description="Disordered" evidence="7">
    <location>
        <begin position="16"/>
        <end position="36"/>
    </location>
</feature>
<dbReference type="InterPro" id="IPR004839">
    <property type="entry name" value="Aminotransferase_I/II_large"/>
</dbReference>
<dbReference type="HAMAP" id="MF_01513">
    <property type="entry name" value="Phe_aminotrans_2"/>
    <property type="match status" value="1"/>
</dbReference>
<dbReference type="RefSeq" id="WP_322410441.1">
    <property type="nucleotide sequence ID" value="NZ_CP139779.1"/>
</dbReference>
<dbReference type="InterPro" id="IPR015421">
    <property type="entry name" value="PyrdxlP-dep_Trfase_major"/>
</dbReference>
<comment type="cofactor">
    <cofactor evidence="1 5 6">
        <name>pyridoxal 5'-phosphate</name>
        <dbReference type="ChEBI" id="CHEBI:597326"/>
    </cofactor>
</comment>
<dbReference type="EMBL" id="CP139779">
    <property type="protein sequence ID" value="WQB70294.1"/>
    <property type="molecule type" value="Genomic_DNA"/>
</dbReference>
<keyword evidence="4 5" id="KW-0663">Pyridoxal phosphate</keyword>
<keyword evidence="3 5" id="KW-0808">Transferase</keyword>
<comment type="function">
    <text evidence="5">Aminotransferase that catalyzes the conversion of aromatic amino acids and 2-oxoglutarate into corresponding aromatic oxo acids and L-glutamate.</text>
</comment>
<proteinExistence type="inferred from homology"/>
<dbReference type="PANTHER" id="PTHR43643:SF3">
    <property type="entry name" value="HISTIDINOL-PHOSPHATE AMINOTRANSFERASE"/>
    <property type="match status" value="1"/>
</dbReference>
<keyword evidence="10" id="KW-1185">Reference proteome</keyword>
<comment type="similarity">
    <text evidence="5 6">Belongs to the class-II pyridoxal-phosphate-dependent aminotransferase family.</text>
</comment>
<dbReference type="InterPro" id="IPR001917">
    <property type="entry name" value="Aminotrans_II_pyridoxalP_BS"/>
</dbReference>
<evidence type="ECO:0000256" key="2">
    <source>
        <dbReference type="ARBA" id="ARBA00022576"/>
    </source>
</evidence>
<dbReference type="GO" id="GO:0004400">
    <property type="term" value="F:histidinol-phosphate transaminase activity"/>
    <property type="evidence" value="ECO:0007669"/>
    <property type="project" value="UniProtKB-EC"/>
</dbReference>
<comment type="subunit">
    <text evidence="5">Homodimer.</text>
</comment>
<comment type="catalytic activity">
    <reaction evidence="5">
        <text>an aromatic L-alpha-amino acid + 2-oxoglutarate = an aromatic oxo-acid + L-glutamate</text>
        <dbReference type="Rhea" id="RHEA:17533"/>
        <dbReference type="ChEBI" id="CHEBI:16810"/>
        <dbReference type="ChEBI" id="CHEBI:29985"/>
        <dbReference type="ChEBI" id="CHEBI:73309"/>
        <dbReference type="ChEBI" id="CHEBI:84824"/>
        <dbReference type="EC" id="2.6.1.57"/>
    </reaction>
</comment>
<sequence>MSDAADIPVRVRPGIASLPPYKQGTQAGPDAYKLSSNENPFDPLPGVLQAVQSASAFNRYPDATATRLRERLAARFGVTLDEVHIGAGSVSILAQLVLATSGPGDEVVYAWRSFEAYPWLAVLAGATPVQVPLTADSRHDLDAMADAVTGRTRAILVCSPNNPTGPVVGQDEFDAFIQRVPSDILVILDEAYAEFVTAPGAVDGLTVLGNRTRGGAELPNVVVLRTFSKAFGLAALRVGYAIGHPRILDAARTTAIPLSVTAHAEAAALASLDAEEELLERVRHIGARRDRLAEALRDAGWAVPQAQGNFVWLPAHENTLAIAETFTAAGLIVRPFAGDGIRISVGEEESVDEVLRIAASVVEDLPEAHPGRRLA</sequence>